<comment type="cofactor">
    <cofactor evidence="6">
        <name>Mg(2+)</name>
        <dbReference type="ChEBI" id="CHEBI:18420"/>
    </cofactor>
    <cofactor evidence="6">
        <name>Mn(2+)</name>
        <dbReference type="ChEBI" id="CHEBI:29035"/>
    </cofactor>
    <text evidence="6">Mg(2+). Can also accept Mn(2+).</text>
</comment>
<dbReference type="RefSeq" id="WP_167695654.1">
    <property type="nucleotide sequence ID" value="NZ_CP118181.1"/>
</dbReference>
<evidence type="ECO:0000256" key="3">
    <source>
        <dbReference type="ARBA" id="ARBA00022741"/>
    </source>
</evidence>
<evidence type="ECO:0000256" key="4">
    <source>
        <dbReference type="ARBA" id="ARBA00022777"/>
    </source>
</evidence>
<feature type="binding site" evidence="6">
    <location>
        <position position="7"/>
    </location>
    <ligand>
        <name>Mg(2+)</name>
        <dbReference type="ChEBI" id="CHEBI:18420"/>
    </ligand>
</feature>
<dbReference type="CDD" id="cd24010">
    <property type="entry name" value="ASKHA_NBD_AcK_PK"/>
    <property type="match status" value="1"/>
</dbReference>
<comment type="subcellular location">
    <subcellularLocation>
        <location evidence="6">Cytoplasm</location>
    </subcellularLocation>
</comment>
<feature type="site" description="Transition state stabilizer" evidence="6">
    <location>
        <position position="241"/>
    </location>
</feature>
<dbReference type="EMBL" id="JAATLM010000001">
    <property type="protein sequence ID" value="NIZ69567.1"/>
    <property type="molecule type" value="Genomic_DNA"/>
</dbReference>
<comment type="similarity">
    <text evidence="1 6 7">Belongs to the acetokinase family.</text>
</comment>
<comment type="caution">
    <text evidence="8">The sequence shown here is derived from an EMBL/GenBank/DDBJ whole genome shotgun (WGS) entry which is preliminary data.</text>
</comment>
<dbReference type="PRINTS" id="PR00471">
    <property type="entry name" value="ACETATEKNASE"/>
</dbReference>
<protein>
    <recommendedName>
        <fullName evidence="6">Acetate kinase</fullName>
        <ecNumber evidence="6">2.7.2.1</ecNumber>
    </recommendedName>
    <alternativeName>
        <fullName evidence="6">Acetokinase</fullName>
    </alternativeName>
</protein>
<name>A0A968GFX2_9SPIO</name>
<keyword evidence="4 6" id="KW-0418">Kinase</keyword>
<keyword evidence="2 6" id="KW-0808">Transferase</keyword>
<feature type="active site" description="Proton donor/acceptor" evidence="6">
    <location>
        <position position="148"/>
    </location>
</feature>
<evidence type="ECO:0000313" key="9">
    <source>
        <dbReference type="Proteomes" id="UP000778951"/>
    </source>
</evidence>
<sequence length="447" mass="48569">MIILTLNCGSSSVKYQVYDWANKDVLGSGVVERVGQSQSDLEYKSKGKDELVAKRPCPTHKEAIAWVMESILDPTYGCITDINQVTAVGHRIVHGGSVFTQSVEITDEVLAQFKKVEPLAPLHNPANIMGVEAARALLPKVTHCAILDTAWHQTMPDTAFMYALPHAWYDKHQVRRYGFHGSSFLYTSKRAALLLGKPANQTNLVICHIGNGASACAVKNGVSVDTSMGMTPLEGLVMGSRSGDIDPAIMPYMAREAGMSIDQLDAALSKESGLLGITGRFTDRRDVEDGVAKGEADCILAQNMEIYRIKKYIGAYAAVVGPELDAIVFTAGVGEFGADIRAGALIGMEHLGIKVDLAKNKLAMTRNAETCISADDSKVKVFVIPTDEEIVMTEDTVAISNGTYKPHTEYRYIFEEASYVNKAREAGLPKDLTKRPGLDKIIAQPKK</sequence>
<dbReference type="HAMAP" id="MF_00020">
    <property type="entry name" value="Acetate_kinase"/>
    <property type="match status" value="1"/>
</dbReference>
<gene>
    <name evidence="6" type="primary">ackA</name>
    <name evidence="8" type="ORF">HCT48_04970</name>
</gene>
<dbReference type="GO" id="GO:0005524">
    <property type="term" value="F:ATP binding"/>
    <property type="evidence" value="ECO:0007669"/>
    <property type="project" value="UniProtKB-KW"/>
</dbReference>
<dbReference type="PANTHER" id="PTHR21060">
    <property type="entry name" value="ACETATE KINASE"/>
    <property type="match status" value="1"/>
</dbReference>
<evidence type="ECO:0000313" key="8">
    <source>
        <dbReference type="EMBL" id="NIZ69567.1"/>
    </source>
</evidence>
<dbReference type="GO" id="GO:0000287">
    <property type="term" value="F:magnesium ion binding"/>
    <property type="evidence" value="ECO:0007669"/>
    <property type="project" value="UniProtKB-UniRule"/>
</dbReference>
<evidence type="ECO:0000256" key="6">
    <source>
        <dbReference type="HAMAP-Rule" id="MF_00020"/>
    </source>
</evidence>
<dbReference type="PANTHER" id="PTHR21060:SF15">
    <property type="entry name" value="ACETATE KINASE-RELATED"/>
    <property type="match status" value="1"/>
</dbReference>
<dbReference type="InterPro" id="IPR043129">
    <property type="entry name" value="ATPase_NBD"/>
</dbReference>
<reference evidence="8" key="1">
    <citation type="submission" date="2020-03" db="EMBL/GenBank/DDBJ databases">
        <title>Spirochaetal bacteria isolated from arthropods constitute a novel genus Entomospira genus novum within the order Spirochaetales.</title>
        <authorList>
            <person name="Grana-Miraglia L."/>
            <person name="Sikutova S."/>
            <person name="Fingerle V."/>
            <person name="Sing A."/>
            <person name="Castillo-Ramirez S."/>
            <person name="Margos G."/>
            <person name="Rudolf I."/>
        </authorList>
    </citation>
    <scope>NUCLEOTIDE SEQUENCE</scope>
    <source>
        <strain evidence="8">BR149</strain>
    </source>
</reference>
<evidence type="ECO:0000256" key="7">
    <source>
        <dbReference type="RuleBase" id="RU003835"/>
    </source>
</evidence>
<feature type="site" description="Transition state stabilizer" evidence="6">
    <location>
        <position position="180"/>
    </location>
</feature>
<dbReference type="GO" id="GO:0005737">
    <property type="term" value="C:cytoplasm"/>
    <property type="evidence" value="ECO:0007669"/>
    <property type="project" value="UniProtKB-SubCell"/>
</dbReference>
<comment type="caution">
    <text evidence="6">Lacks conserved residue(s) required for the propagation of feature annotation.</text>
</comment>
<evidence type="ECO:0000256" key="1">
    <source>
        <dbReference type="ARBA" id="ARBA00008748"/>
    </source>
</evidence>
<comment type="catalytic activity">
    <reaction evidence="6">
        <text>acetate + ATP = acetyl phosphate + ADP</text>
        <dbReference type="Rhea" id="RHEA:11352"/>
        <dbReference type="ChEBI" id="CHEBI:22191"/>
        <dbReference type="ChEBI" id="CHEBI:30089"/>
        <dbReference type="ChEBI" id="CHEBI:30616"/>
        <dbReference type="ChEBI" id="CHEBI:456216"/>
        <dbReference type="EC" id="2.7.2.1"/>
    </reaction>
</comment>
<keyword evidence="6" id="KW-0963">Cytoplasm</keyword>
<dbReference type="Gene3D" id="3.30.420.40">
    <property type="match status" value="2"/>
</dbReference>
<dbReference type="PIRSF" id="PIRSF000722">
    <property type="entry name" value="Acetate_prop_kin"/>
    <property type="match status" value="1"/>
</dbReference>
<comment type="pathway">
    <text evidence="6">Metabolic intermediate biosynthesis; acetyl-CoA biosynthesis; acetyl-CoA from acetate: step 1/2.</text>
</comment>
<feature type="binding site" evidence="6">
    <location>
        <position position="388"/>
    </location>
    <ligand>
        <name>Mg(2+)</name>
        <dbReference type="ChEBI" id="CHEBI:18420"/>
    </ligand>
</feature>
<keyword evidence="9" id="KW-1185">Reference proteome</keyword>
<dbReference type="InterPro" id="IPR004372">
    <property type="entry name" value="Ac/propionate_kinase"/>
</dbReference>
<dbReference type="Proteomes" id="UP000778951">
    <property type="component" value="Unassembled WGS sequence"/>
</dbReference>
<feature type="binding site" evidence="6">
    <location>
        <position position="14"/>
    </location>
    <ligand>
        <name>ATP</name>
        <dbReference type="ChEBI" id="CHEBI:30616"/>
    </ligand>
</feature>
<dbReference type="GO" id="GO:0006083">
    <property type="term" value="P:acetate metabolic process"/>
    <property type="evidence" value="ECO:0007669"/>
    <property type="project" value="TreeGrafter"/>
</dbReference>
<dbReference type="InterPro" id="IPR023865">
    <property type="entry name" value="Aliphatic_acid_kinase_CS"/>
</dbReference>
<keyword evidence="5 6" id="KW-0067">ATP-binding</keyword>
<keyword evidence="6" id="KW-0460">Magnesium</keyword>
<feature type="binding site" evidence="6">
    <location>
        <begin position="283"/>
        <end position="285"/>
    </location>
    <ligand>
        <name>ATP</name>
        <dbReference type="ChEBI" id="CHEBI:30616"/>
    </ligand>
</feature>
<dbReference type="NCBIfam" id="TIGR00016">
    <property type="entry name" value="ackA"/>
    <property type="match status" value="1"/>
</dbReference>
<dbReference type="AlphaFoldDB" id="A0A968GFX2"/>
<dbReference type="InterPro" id="IPR000890">
    <property type="entry name" value="Aliphatic_acid_kin_short-chain"/>
</dbReference>
<proteinExistence type="inferred from homology"/>
<dbReference type="Pfam" id="PF00871">
    <property type="entry name" value="Acetate_kinase"/>
    <property type="match status" value="1"/>
</dbReference>
<feature type="binding site" evidence="6">
    <location>
        <begin position="208"/>
        <end position="212"/>
    </location>
    <ligand>
        <name>ATP</name>
        <dbReference type="ChEBI" id="CHEBI:30616"/>
    </ligand>
</feature>
<dbReference type="SUPFAM" id="SSF53067">
    <property type="entry name" value="Actin-like ATPase domain"/>
    <property type="match status" value="2"/>
</dbReference>
<organism evidence="8 9">
    <name type="scientific">Entomospira culicis</name>
    <dbReference type="NCBI Taxonomy" id="2719989"/>
    <lineage>
        <taxon>Bacteria</taxon>
        <taxon>Pseudomonadati</taxon>
        <taxon>Spirochaetota</taxon>
        <taxon>Spirochaetia</taxon>
        <taxon>Spirochaetales</taxon>
        <taxon>Spirochaetaceae</taxon>
        <taxon>Entomospira</taxon>
    </lineage>
</organism>
<keyword evidence="3 6" id="KW-0547">Nucleotide-binding</keyword>
<dbReference type="EC" id="2.7.2.1" evidence="6"/>
<feature type="binding site" evidence="6">
    <location>
        <position position="91"/>
    </location>
    <ligand>
        <name>substrate</name>
    </ligand>
</feature>
<comment type="function">
    <text evidence="6">Catalyzes the formation of acetyl phosphate from acetate and ATP. Can also catalyze the reverse reaction.</text>
</comment>
<evidence type="ECO:0000256" key="2">
    <source>
        <dbReference type="ARBA" id="ARBA00022679"/>
    </source>
</evidence>
<dbReference type="PROSITE" id="PS01076">
    <property type="entry name" value="ACETATE_KINASE_2"/>
    <property type="match status" value="1"/>
</dbReference>
<accession>A0A968GFX2</accession>
<dbReference type="GO" id="GO:0006085">
    <property type="term" value="P:acetyl-CoA biosynthetic process"/>
    <property type="evidence" value="ECO:0007669"/>
    <property type="project" value="UniProtKB-UniRule"/>
</dbReference>
<dbReference type="GO" id="GO:0008776">
    <property type="term" value="F:acetate kinase activity"/>
    <property type="evidence" value="ECO:0007669"/>
    <property type="project" value="UniProtKB-UniRule"/>
</dbReference>
<keyword evidence="6" id="KW-0479">Metal-binding</keyword>
<dbReference type="PROSITE" id="PS01075">
    <property type="entry name" value="ACETATE_KINASE_1"/>
    <property type="match status" value="1"/>
</dbReference>
<evidence type="ECO:0000256" key="5">
    <source>
        <dbReference type="ARBA" id="ARBA00022840"/>
    </source>
</evidence>
<comment type="subunit">
    <text evidence="6">Homodimer.</text>
</comment>